<reference evidence="3" key="1">
    <citation type="journal article" date="2019" name="Int. J. Syst. Evol. Microbiol.">
        <title>The Global Catalogue of Microorganisms (GCM) 10K type strain sequencing project: providing services to taxonomists for standard genome sequencing and annotation.</title>
        <authorList>
            <consortium name="The Broad Institute Genomics Platform"/>
            <consortium name="The Broad Institute Genome Sequencing Center for Infectious Disease"/>
            <person name="Wu L."/>
            <person name="Ma J."/>
        </authorList>
    </citation>
    <scope>NUCLEOTIDE SEQUENCE [LARGE SCALE GENOMIC DNA]</scope>
    <source>
        <strain evidence="3">XZYJ18</strain>
    </source>
</reference>
<evidence type="ECO:0000313" key="3">
    <source>
        <dbReference type="Proteomes" id="UP001595923"/>
    </source>
</evidence>
<dbReference type="RefSeq" id="WP_378578566.1">
    <property type="nucleotide sequence ID" value="NZ_JBHSFQ010000031.1"/>
</dbReference>
<proteinExistence type="predicted"/>
<feature type="transmembrane region" description="Helical" evidence="1">
    <location>
        <begin position="26"/>
        <end position="44"/>
    </location>
</feature>
<keyword evidence="1" id="KW-0472">Membrane</keyword>
<name>A0ABV9E1E9_9ACTN</name>
<keyword evidence="3" id="KW-1185">Reference proteome</keyword>
<evidence type="ECO:0000256" key="1">
    <source>
        <dbReference type="SAM" id="Phobius"/>
    </source>
</evidence>
<organism evidence="2 3">
    <name type="scientific">Nocardiopsis mangrovi</name>
    <dbReference type="NCBI Taxonomy" id="1179818"/>
    <lineage>
        <taxon>Bacteria</taxon>
        <taxon>Bacillati</taxon>
        <taxon>Actinomycetota</taxon>
        <taxon>Actinomycetes</taxon>
        <taxon>Streptosporangiales</taxon>
        <taxon>Nocardiopsidaceae</taxon>
        <taxon>Nocardiopsis</taxon>
    </lineage>
</organism>
<dbReference type="EMBL" id="JBHSFQ010000031">
    <property type="protein sequence ID" value="MFC4564974.1"/>
    <property type="molecule type" value="Genomic_DNA"/>
</dbReference>
<keyword evidence="1" id="KW-1133">Transmembrane helix</keyword>
<protein>
    <submittedName>
        <fullName evidence="2">Uncharacterized protein</fullName>
    </submittedName>
</protein>
<evidence type="ECO:0000313" key="2">
    <source>
        <dbReference type="EMBL" id="MFC4564974.1"/>
    </source>
</evidence>
<sequence length="50" mass="5103">MSTDGSGPEAAPKKRRTAPYGIGEDWAATIVGLVLLLVSLVGVIPEGLVP</sequence>
<accession>A0ABV9E1E9</accession>
<keyword evidence="1" id="KW-0812">Transmembrane</keyword>
<dbReference type="Proteomes" id="UP001595923">
    <property type="component" value="Unassembled WGS sequence"/>
</dbReference>
<gene>
    <name evidence="2" type="ORF">ACFO4E_24200</name>
</gene>
<comment type="caution">
    <text evidence="2">The sequence shown here is derived from an EMBL/GenBank/DDBJ whole genome shotgun (WGS) entry which is preliminary data.</text>
</comment>